<accession>A0A225WZR3</accession>
<dbReference type="EMBL" id="NBNE01000134">
    <property type="protein sequence ID" value="OWZ22458.1"/>
    <property type="molecule type" value="Genomic_DNA"/>
</dbReference>
<protein>
    <submittedName>
        <fullName evidence="1">Uncharacterized protein</fullName>
    </submittedName>
</protein>
<evidence type="ECO:0000313" key="1">
    <source>
        <dbReference type="EMBL" id="OWZ22458.1"/>
    </source>
</evidence>
<evidence type="ECO:0000313" key="2">
    <source>
        <dbReference type="Proteomes" id="UP000198211"/>
    </source>
</evidence>
<name>A0A225WZR3_9STRA</name>
<reference evidence="2" key="1">
    <citation type="submission" date="2017-03" db="EMBL/GenBank/DDBJ databases">
        <title>Phytopthora megakarya and P. palmivora, two closely related causual agents of cacao black pod achieved similar genome size and gene model numbers by different mechanisms.</title>
        <authorList>
            <person name="Ali S."/>
            <person name="Shao J."/>
            <person name="Larry D.J."/>
            <person name="Kronmiller B."/>
            <person name="Shen D."/>
            <person name="Strem M.D."/>
            <person name="Melnick R.L."/>
            <person name="Guiltinan M.J."/>
            <person name="Tyler B.M."/>
            <person name="Meinhardt L.W."/>
            <person name="Bailey B.A."/>
        </authorList>
    </citation>
    <scope>NUCLEOTIDE SEQUENCE [LARGE SCALE GENOMIC DNA]</scope>
    <source>
        <strain evidence="2">zdho120</strain>
    </source>
</reference>
<proteinExistence type="predicted"/>
<sequence>MSLNCFSARANVESESELEAASKLVERAFNRIQKTDSKSDRVQQALKDTRASKTHEMETHLLWLVQQKSRLERELHAMDTQLETKRMRLKERTT</sequence>
<keyword evidence="2" id="KW-1185">Reference proteome</keyword>
<dbReference type="AlphaFoldDB" id="A0A225WZR3"/>
<comment type="caution">
    <text evidence="1">The sequence shown here is derived from an EMBL/GenBank/DDBJ whole genome shotgun (WGS) entry which is preliminary data.</text>
</comment>
<organism evidence="1 2">
    <name type="scientific">Phytophthora megakarya</name>
    <dbReference type="NCBI Taxonomy" id="4795"/>
    <lineage>
        <taxon>Eukaryota</taxon>
        <taxon>Sar</taxon>
        <taxon>Stramenopiles</taxon>
        <taxon>Oomycota</taxon>
        <taxon>Peronosporomycetes</taxon>
        <taxon>Peronosporales</taxon>
        <taxon>Peronosporaceae</taxon>
        <taxon>Phytophthora</taxon>
    </lineage>
</organism>
<dbReference type="OrthoDB" id="157245at2759"/>
<gene>
    <name evidence="1" type="ORF">PHMEG_0002829</name>
</gene>
<dbReference type="Proteomes" id="UP000198211">
    <property type="component" value="Unassembled WGS sequence"/>
</dbReference>